<dbReference type="InterPro" id="IPR001296">
    <property type="entry name" value="Glyco_trans_1"/>
</dbReference>
<name>A0ABS4DHF6_9CHLR</name>
<dbReference type="InterPro" id="IPR028098">
    <property type="entry name" value="Glyco_trans_4-like_N"/>
</dbReference>
<dbReference type="PANTHER" id="PTHR12526">
    <property type="entry name" value="GLYCOSYLTRANSFERASE"/>
    <property type="match status" value="1"/>
</dbReference>
<dbReference type="EMBL" id="SIJK02000104">
    <property type="protein sequence ID" value="MBP1468858.1"/>
    <property type="molecule type" value="Genomic_DNA"/>
</dbReference>
<gene>
    <name evidence="3" type="ORF">EYB53_024320</name>
</gene>
<protein>
    <submittedName>
        <fullName evidence="3">Glycosyltransferase family 4 protein</fullName>
    </submittedName>
</protein>
<evidence type="ECO:0000313" key="4">
    <source>
        <dbReference type="Proteomes" id="UP001193081"/>
    </source>
</evidence>
<organism evidence="3 4">
    <name type="scientific">Candidatus Chloroploca mongolica</name>
    <dbReference type="NCBI Taxonomy" id="2528176"/>
    <lineage>
        <taxon>Bacteria</taxon>
        <taxon>Bacillati</taxon>
        <taxon>Chloroflexota</taxon>
        <taxon>Chloroflexia</taxon>
        <taxon>Chloroflexales</taxon>
        <taxon>Chloroflexineae</taxon>
        <taxon>Oscillochloridaceae</taxon>
        <taxon>Candidatus Chloroploca</taxon>
    </lineage>
</organism>
<evidence type="ECO:0000259" key="1">
    <source>
        <dbReference type="Pfam" id="PF00534"/>
    </source>
</evidence>
<dbReference type="Proteomes" id="UP001193081">
    <property type="component" value="Unassembled WGS sequence"/>
</dbReference>
<evidence type="ECO:0000259" key="2">
    <source>
        <dbReference type="Pfam" id="PF13439"/>
    </source>
</evidence>
<dbReference type="Gene3D" id="3.40.50.2000">
    <property type="entry name" value="Glycogen Phosphorylase B"/>
    <property type="match status" value="2"/>
</dbReference>
<evidence type="ECO:0000313" key="3">
    <source>
        <dbReference type="EMBL" id="MBP1468858.1"/>
    </source>
</evidence>
<dbReference type="RefSeq" id="WP_135482037.1">
    <property type="nucleotide sequence ID" value="NZ_SIJK02000104.1"/>
</dbReference>
<accession>A0ABS4DHF6</accession>
<feature type="domain" description="Glycosyltransferase subfamily 4-like N-terminal" evidence="2">
    <location>
        <begin position="17"/>
        <end position="175"/>
    </location>
</feature>
<comment type="caution">
    <text evidence="3">The sequence shown here is derived from an EMBL/GenBank/DDBJ whole genome shotgun (WGS) entry which is preliminary data.</text>
</comment>
<sequence>MKIVGFSINPLFPDRVIGGSAKHQRTVLTHLGELGHDVTVLCTRHPEAHPFRWHENVEVLPVLPFKQPFPEPYAVPAYQIAEIIQTVGDRLATADRFYMHDGELLVPFLYCNVPTVISLRDNVYPETILGSFLFSADTLIAIAEYSRQVYLHTAGRFLPELPQRAITINNGIDFDQFRPGPPSRAICDLVGIDPEQHFVVLHPHRPEPTKGLRQTIAVADALVHQYGCTSLRVLVPRWYDEKIAPDVRAFYQEALETIATRDLSKHFIFHEWIPQSLMPDYYRLGDVTLVLGSFVEAFGNVAYESLACGTPAIVARVATHRSLLPDNLVAKVHYDDNAAAAALAATIWREGTRTSAATMAYLHANFAIAQQLQAYARAILNAQKVPTAPTRVVPLGAQTSYVLAPWCYTWGDGMVFHDFAARHEREPLLSDLIAAHPGGFTPAQAAAASADAATVDRWYRAGYVVPK</sequence>
<keyword evidence="4" id="KW-1185">Reference proteome</keyword>
<dbReference type="SUPFAM" id="SSF53756">
    <property type="entry name" value="UDP-Glycosyltransferase/glycogen phosphorylase"/>
    <property type="match status" value="1"/>
</dbReference>
<dbReference type="Pfam" id="PF00534">
    <property type="entry name" value="Glycos_transf_1"/>
    <property type="match status" value="1"/>
</dbReference>
<feature type="domain" description="Glycosyl transferase family 1" evidence="1">
    <location>
        <begin position="253"/>
        <end position="347"/>
    </location>
</feature>
<reference evidence="3 4" key="1">
    <citation type="submission" date="2021-03" db="EMBL/GenBank/DDBJ databases">
        <authorList>
            <person name="Grouzdev D.S."/>
        </authorList>
    </citation>
    <scope>NUCLEOTIDE SEQUENCE [LARGE SCALE GENOMIC DNA]</scope>
    <source>
        <strain evidence="3 4">M50-1</strain>
    </source>
</reference>
<proteinExistence type="predicted"/>
<dbReference type="Pfam" id="PF13439">
    <property type="entry name" value="Glyco_transf_4"/>
    <property type="match status" value="1"/>
</dbReference>
<dbReference type="CDD" id="cd03801">
    <property type="entry name" value="GT4_PimA-like"/>
    <property type="match status" value="1"/>
</dbReference>